<feature type="transmembrane region" description="Helical" evidence="1">
    <location>
        <begin position="31"/>
        <end position="53"/>
    </location>
</feature>
<evidence type="ECO:0000256" key="1">
    <source>
        <dbReference type="SAM" id="Phobius"/>
    </source>
</evidence>
<reference evidence="3" key="1">
    <citation type="journal article" date="2019" name="Int. J. Syst. Evol. Microbiol.">
        <title>The Global Catalogue of Microorganisms (GCM) 10K type strain sequencing project: providing services to taxonomists for standard genome sequencing and annotation.</title>
        <authorList>
            <consortium name="The Broad Institute Genomics Platform"/>
            <consortium name="The Broad Institute Genome Sequencing Center for Infectious Disease"/>
            <person name="Wu L."/>
            <person name="Ma J."/>
        </authorList>
    </citation>
    <scope>NUCLEOTIDE SEQUENCE [LARGE SCALE GENOMIC DNA]</scope>
    <source>
        <strain evidence="3">CGMCC 1.16060</strain>
    </source>
</reference>
<gene>
    <name evidence="2" type="ORF">GCM10011518_22500</name>
</gene>
<name>A0ABQ1UB32_9FLAO</name>
<feature type="transmembrane region" description="Helical" evidence="1">
    <location>
        <begin position="227"/>
        <end position="253"/>
    </location>
</feature>
<sequence>MSKEITAKKSKKKDSKIVKKIKQHMYKWHRAIGLITIIPVIFWTLSGLMHPFMAHFFKPEIAHEKLEQQTIDQNQLQFSIQEVLKQNFINDFKNFRIVQFNDRTYYQVKMIPGDLLYFDTSNAKKLENGDQKYAEWLSRYFLDDQKSTVKKSEIVTEFTSQYKYVNRYLPVYKLSFDRPDTMEVYVETSSGKLATFNPASRQWFIWFFDVFHNWSFIDAISNNSIRIITMIFLLSIIGLSALSGILIYGLLWKQFKKTDSLQPKKGLRKYHRQIGIWVSLFTLTFAFSGAYHATTKWEPYTLSQMVYEPTFETKEIPGANNKLNLDWNRFQNMSIITLNDTTYYRCQLAEKETKRFKKPKSDSKWNKKDDKKSEVVYINATTNKIAPNLDLEYAEFLAYYFTDGAPKASCCEMIDTSEDDSQPSFENIKLLESKVLNDFESREYGFVNKRLPVVKLAYDTPERTTYFIETSTSRLAAVINNSDRVEGYSFAILHKFLFMDWAGKNIRDLTMVLAALTILIVSILGVILFLKK</sequence>
<dbReference type="PANTHER" id="PTHR34219">
    <property type="entry name" value="IRON-REGULATED INNER MEMBRANE PROTEIN-RELATED"/>
    <property type="match status" value="1"/>
</dbReference>
<dbReference type="PANTHER" id="PTHR34219:SF3">
    <property type="entry name" value="BLL7967 PROTEIN"/>
    <property type="match status" value="1"/>
</dbReference>
<keyword evidence="1" id="KW-0812">Transmembrane</keyword>
<comment type="caution">
    <text evidence="2">The sequence shown here is derived from an EMBL/GenBank/DDBJ whole genome shotgun (WGS) entry which is preliminary data.</text>
</comment>
<keyword evidence="1" id="KW-1133">Transmembrane helix</keyword>
<evidence type="ECO:0008006" key="4">
    <source>
        <dbReference type="Google" id="ProtNLM"/>
    </source>
</evidence>
<keyword evidence="1" id="KW-0472">Membrane</keyword>
<evidence type="ECO:0000313" key="3">
    <source>
        <dbReference type="Proteomes" id="UP000655016"/>
    </source>
</evidence>
<feature type="transmembrane region" description="Helical" evidence="1">
    <location>
        <begin position="509"/>
        <end position="530"/>
    </location>
</feature>
<protein>
    <recommendedName>
        <fullName evidence="4">PepSY-associated TM region</fullName>
    </recommendedName>
</protein>
<dbReference type="EMBL" id="BMKP01000004">
    <property type="protein sequence ID" value="GGF12742.1"/>
    <property type="molecule type" value="Genomic_DNA"/>
</dbReference>
<evidence type="ECO:0000313" key="2">
    <source>
        <dbReference type="EMBL" id="GGF12742.1"/>
    </source>
</evidence>
<dbReference type="Pfam" id="PF03929">
    <property type="entry name" value="PepSY_TM"/>
    <property type="match status" value="1"/>
</dbReference>
<dbReference type="InterPro" id="IPR005625">
    <property type="entry name" value="PepSY-ass_TM"/>
</dbReference>
<accession>A0ABQ1UB32</accession>
<dbReference type="Proteomes" id="UP000655016">
    <property type="component" value="Unassembled WGS sequence"/>
</dbReference>
<organism evidence="2 3">
    <name type="scientific">Flavobacterium limi</name>
    <dbReference type="NCBI Taxonomy" id="2045105"/>
    <lineage>
        <taxon>Bacteria</taxon>
        <taxon>Pseudomonadati</taxon>
        <taxon>Bacteroidota</taxon>
        <taxon>Flavobacteriia</taxon>
        <taxon>Flavobacteriales</taxon>
        <taxon>Flavobacteriaceae</taxon>
        <taxon>Flavobacterium</taxon>
    </lineage>
</organism>
<proteinExistence type="predicted"/>
<keyword evidence="3" id="KW-1185">Reference proteome</keyword>
<dbReference type="RefSeq" id="WP_163394429.1">
    <property type="nucleotide sequence ID" value="NZ_BMKP01000004.1"/>
</dbReference>
<feature type="transmembrane region" description="Helical" evidence="1">
    <location>
        <begin position="274"/>
        <end position="293"/>
    </location>
</feature>